<dbReference type="GO" id="GO:0003676">
    <property type="term" value="F:nucleic acid binding"/>
    <property type="evidence" value="ECO:0007669"/>
    <property type="project" value="InterPro"/>
</dbReference>
<feature type="transmembrane region" description="Helical" evidence="10">
    <location>
        <begin position="350"/>
        <end position="372"/>
    </location>
</feature>
<dbReference type="AlphaFoldDB" id="A0A195FRK1"/>
<sequence>NNIKKMDFQNVNLLNVRLNIISGNLLPITSDGSSFHITWRIYTIVIWIIELFQTCATICGFVLVANRETLQNAGTVSIVLSFEVFILLTRMYANRDLASQLIQKLNSVLHSGDETMKNIVHSTLKPLEIPLEFYCIAGTGSVIVWCSMPLILIFKKKSFFYEDFGMMAAFSKQPFSTKVFVLGNLIETVASAYIFLKKVALNVYMINLVLLLTAQYRYIAIKLATIFHYNTSQNEGHEFQKENYSVNLLVEKKIRKLCLHHNTIILNNVELMTHCPYSPDLSHNDFFLFPNIKNKMCDERFESPETFRTLISENMDFRNVNPLNVKLNRFSGNLLPMTSDDSLFSVAWRIYSVIIWLIEMIQTSTVVTGILIVPRNKALQDATVGLVVTIEVFFLLRQMHVHRDLVTHLIQKLNEILCSEDKTMKIIVRSTLKPVEIPLKFYCIVGTGSIFVWCCMSFTVILKKNYFLYEDYRLPIVLSKQPFSIEIFLLGNCIATIASVYMFIKKVALDVYMINLILLVTAQYRYIAVKLTTIFRENVPQNQSNESEKKYSTVDSLAVLMKMKALCRHHNAVVQITLMLKKLLSLNMSLMYLTNVFLFCFLDVMLISAVLSKAPIEGIMIIMYISGGLVQLYILCSCVNQLLDASIEITDEAFHEKWYQFGPSLKHMLRMMIITNNLHNTELMDFQSMNPFNVRLNLLSGNLLPMTDNSSFPVLWKIYSAIVWLFELVYTVTLIAAFFVVPKEKSLNDGVLAFITILESGLIVIRIHTTQTTLLQQIIRKMNEILNIKDENIKNIVITNLKPMETPFKLYFICGTFAVFVWFCLAFSLVFEKDTFYYVDFKSPAVYSKEPFSINIFLLGSVITTISNVYIFLKKVSVDVYTIHLISLVTAQYQYIASKLVLLFQNSNQQDNSGFSEHNFGVHFSLKKEIKNLCQQHNTIIHTMLMLKKLLSLNIFLIYVNNVFRFCFLGIMAVKVSNNL</sequence>
<dbReference type="PANTHER" id="PTHR21137">
    <property type="entry name" value="ODORANT RECEPTOR"/>
    <property type="match status" value="1"/>
</dbReference>
<proteinExistence type="predicted"/>
<evidence type="ECO:0000256" key="9">
    <source>
        <dbReference type="ARBA" id="ARBA00023224"/>
    </source>
</evidence>
<feature type="transmembrane region" description="Helical" evidence="10">
    <location>
        <begin position="718"/>
        <end position="741"/>
    </location>
</feature>
<evidence type="ECO:0000256" key="5">
    <source>
        <dbReference type="ARBA" id="ARBA00022725"/>
    </source>
</evidence>
<dbReference type="GO" id="GO:0005886">
    <property type="term" value="C:plasma membrane"/>
    <property type="evidence" value="ECO:0007669"/>
    <property type="project" value="UniProtKB-SubCell"/>
</dbReference>
<dbReference type="Pfam" id="PF02949">
    <property type="entry name" value="7tm_6"/>
    <property type="match status" value="1"/>
</dbReference>
<dbReference type="PANTHER" id="PTHR21137:SF35">
    <property type="entry name" value="ODORANT RECEPTOR 19A-RELATED"/>
    <property type="match status" value="1"/>
</dbReference>
<feature type="transmembrane region" description="Helical" evidence="10">
    <location>
        <begin position="810"/>
        <end position="831"/>
    </location>
</feature>
<evidence type="ECO:0000313" key="11">
    <source>
        <dbReference type="EMBL" id="KYN43225.1"/>
    </source>
</evidence>
<feature type="transmembrane region" description="Helical" evidence="10">
    <location>
        <begin position="131"/>
        <end position="154"/>
    </location>
</feature>
<keyword evidence="12" id="KW-1185">Reference proteome</keyword>
<feature type="transmembrane region" description="Helical" evidence="10">
    <location>
        <begin position="439"/>
        <end position="462"/>
    </location>
</feature>
<dbReference type="GO" id="GO:0004984">
    <property type="term" value="F:olfactory receptor activity"/>
    <property type="evidence" value="ECO:0007669"/>
    <property type="project" value="InterPro"/>
</dbReference>
<evidence type="ECO:0000256" key="6">
    <source>
        <dbReference type="ARBA" id="ARBA00022989"/>
    </source>
</evidence>
<protein>
    <submittedName>
        <fullName evidence="11">Uncharacterized protein</fullName>
    </submittedName>
</protein>
<feature type="transmembrane region" description="Helical" evidence="10">
    <location>
        <begin position="950"/>
        <end position="974"/>
    </location>
</feature>
<evidence type="ECO:0000313" key="12">
    <source>
        <dbReference type="Proteomes" id="UP000078541"/>
    </source>
</evidence>
<comment type="subcellular location">
    <subcellularLocation>
        <location evidence="1">Cell membrane</location>
        <topology evidence="1">Multi-pass membrane protein</topology>
    </subcellularLocation>
</comment>
<dbReference type="GO" id="GO:0005549">
    <property type="term" value="F:odorant binding"/>
    <property type="evidence" value="ECO:0007669"/>
    <property type="project" value="InterPro"/>
</dbReference>
<keyword evidence="8" id="KW-0675">Receptor</keyword>
<feature type="transmembrane region" description="Helical" evidence="10">
    <location>
        <begin position="175"/>
        <end position="195"/>
    </location>
</feature>
<evidence type="ECO:0000256" key="1">
    <source>
        <dbReference type="ARBA" id="ARBA00004651"/>
    </source>
</evidence>
<dbReference type="EMBL" id="KQ981285">
    <property type="protein sequence ID" value="KYN43225.1"/>
    <property type="molecule type" value="Genomic_DNA"/>
</dbReference>
<feature type="transmembrane region" description="Helical" evidence="10">
    <location>
        <begin position="482"/>
        <end position="504"/>
    </location>
</feature>
<evidence type="ECO:0000256" key="2">
    <source>
        <dbReference type="ARBA" id="ARBA00022475"/>
    </source>
</evidence>
<feature type="transmembrane region" description="Helical" evidence="10">
    <location>
        <begin position="590"/>
        <end position="611"/>
    </location>
</feature>
<dbReference type="Gene3D" id="3.30.420.10">
    <property type="entry name" value="Ribonuclease H-like superfamily/Ribonuclease H"/>
    <property type="match status" value="1"/>
</dbReference>
<feature type="transmembrane region" description="Helical" evidence="10">
    <location>
        <begin position="851"/>
        <end position="873"/>
    </location>
</feature>
<reference evidence="11 12" key="1">
    <citation type="submission" date="2016-03" db="EMBL/GenBank/DDBJ databases">
        <title>Trachymyrmex septentrionalis WGS genome.</title>
        <authorList>
            <person name="Nygaard S."/>
            <person name="Hu H."/>
            <person name="Boomsma J."/>
            <person name="Zhang G."/>
        </authorList>
    </citation>
    <scope>NUCLEOTIDE SEQUENCE [LARGE SCALE GENOMIC DNA]</scope>
    <source>
        <strain evidence="11">Tsep2-gDNA-1</strain>
        <tissue evidence="11">Whole body</tissue>
    </source>
</reference>
<keyword evidence="9" id="KW-0807">Transducer</keyword>
<accession>A0A195FRK1</accession>
<dbReference type="STRING" id="34720.A0A195FRK1"/>
<keyword evidence="4 10" id="KW-0812">Transmembrane</keyword>
<dbReference type="InterPro" id="IPR036397">
    <property type="entry name" value="RNaseH_sf"/>
</dbReference>
<feature type="non-terminal residue" evidence="11">
    <location>
        <position position="1"/>
    </location>
</feature>
<feature type="transmembrane region" description="Helical" evidence="10">
    <location>
        <begin position="41"/>
        <end position="64"/>
    </location>
</feature>
<dbReference type="InterPro" id="IPR004117">
    <property type="entry name" value="7tm6_olfct_rcpt"/>
</dbReference>
<evidence type="ECO:0000256" key="8">
    <source>
        <dbReference type="ARBA" id="ARBA00023170"/>
    </source>
</evidence>
<evidence type="ECO:0000256" key="10">
    <source>
        <dbReference type="SAM" id="Phobius"/>
    </source>
</evidence>
<keyword evidence="2" id="KW-1003">Cell membrane</keyword>
<keyword evidence="7 10" id="KW-0472">Membrane</keyword>
<dbReference type="Proteomes" id="UP000078541">
    <property type="component" value="Unassembled WGS sequence"/>
</dbReference>
<feature type="transmembrane region" description="Helical" evidence="10">
    <location>
        <begin position="201"/>
        <end position="219"/>
    </location>
</feature>
<keyword evidence="3" id="KW-0716">Sensory transduction</keyword>
<feature type="transmembrane region" description="Helical" evidence="10">
    <location>
        <begin position="76"/>
        <end position="93"/>
    </location>
</feature>
<feature type="transmembrane region" description="Helical" evidence="10">
    <location>
        <begin position="378"/>
        <end position="396"/>
    </location>
</feature>
<evidence type="ECO:0000256" key="4">
    <source>
        <dbReference type="ARBA" id="ARBA00022692"/>
    </source>
</evidence>
<gene>
    <name evidence="11" type="ORF">ALC56_02410</name>
</gene>
<evidence type="ECO:0000256" key="3">
    <source>
        <dbReference type="ARBA" id="ARBA00022606"/>
    </source>
</evidence>
<evidence type="ECO:0000256" key="7">
    <source>
        <dbReference type="ARBA" id="ARBA00023136"/>
    </source>
</evidence>
<dbReference type="GO" id="GO:0007165">
    <property type="term" value="P:signal transduction"/>
    <property type="evidence" value="ECO:0007669"/>
    <property type="project" value="UniProtKB-KW"/>
</dbReference>
<feature type="transmembrane region" description="Helical" evidence="10">
    <location>
        <begin position="618"/>
        <end position="643"/>
    </location>
</feature>
<keyword evidence="5" id="KW-0552">Olfaction</keyword>
<organism evidence="11 12">
    <name type="scientific">Trachymyrmex septentrionalis</name>
    <dbReference type="NCBI Taxonomy" id="34720"/>
    <lineage>
        <taxon>Eukaryota</taxon>
        <taxon>Metazoa</taxon>
        <taxon>Ecdysozoa</taxon>
        <taxon>Arthropoda</taxon>
        <taxon>Hexapoda</taxon>
        <taxon>Insecta</taxon>
        <taxon>Pterygota</taxon>
        <taxon>Neoptera</taxon>
        <taxon>Endopterygota</taxon>
        <taxon>Hymenoptera</taxon>
        <taxon>Apocrita</taxon>
        <taxon>Aculeata</taxon>
        <taxon>Formicoidea</taxon>
        <taxon>Formicidae</taxon>
        <taxon>Myrmicinae</taxon>
        <taxon>Trachymyrmex</taxon>
    </lineage>
</organism>
<keyword evidence="6 10" id="KW-1133">Transmembrane helix</keyword>
<name>A0A195FRK1_9HYME</name>